<evidence type="ECO:0000256" key="7">
    <source>
        <dbReference type="ARBA" id="ARBA00023193"/>
    </source>
</evidence>
<comment type="catalytic activity">
    <reaction evidence="9">
        <text>L-threonyl-[protein] + ATP = O-phospho-L-threonyl-[protein] + ADP + H(+)</text>
        <dbReference type="Rhea" id="RHEA:46608"/>
        <dbReference type="Rhea" id="RHEA-COMP:11060"/>
        <dbReference type="Rhea" id="RHEA-COMP:11605"/>
        <dbReference type="ChEBI" id="CHEBI:15378"/>
        <dbReference type="ChEBI" id="CHEBI:30013"/>
        <dbReference type="ChEBI" id="CHEBI:30616"/>
        <dbReference type="ChEBI" id="CHEBI:61977"/>
        <dbReference type="ChEBI" id="CHEBI:456216"/>
        <dbReference type="EC" id="2.7.11.1"/>
    </reaction>
    <physiologicalReaction direction="left-to-right" evidence="9">
        <dbReference type="Rhea" id="RHEA:46609"/>
    </physiologicalReaction>
</comment>
<feature type="region of interest" description="Disordered" evidence="12">
    <location>
        <begin position="322"/>
        <end position="345"/>
    </location>
</feature>
<keyword evidence="3" id="KW-0808">Transferase</keyword>
<dbReference type="InterPro" id="IPR050339">
    <property type="entry name" value="CC_SR_Kinase"/>
</dbReference>
<feature type="domain" description="Protein kinase" evidence="13">
    <location>
        <begin position="74"/>
        <end position="484"/>
    </location>
</feature>
<dbReference type="InterPro" id="IPR000719">
    <property type="entry name" value="Prot_kinase_dom"/>
</dbReference>
<dbReference type="PANTHER" id="PTHR11042:SF160">
    <property type="entry name" value="EUKARYOTIC TRANSLATION INITIATION FACTOR 2-ALPHA KINASE 1"/>
    <property type="match status" value="1"/>
</dbReference>
<evidence type="ECO:0000256" key="2">
    <source>
        <dbReference type="ARBA" id="ARBA00022527"/>
    </source>
</evidence>
<evidence type="ECO:0000256" key="5">
    <source>
        <dbReference type="ARBA" id="ARBA00022777"/>
    </source>
</evidence>
<feature type="region of interest" description="Disordered" evidence="12">
    <location>
        <begin position="21"/>
        <end position="61"/>
    </location>
</feature>
<gene>
    <name evidence="14" type="ORF">BRAN1462_LOCUS30475</name>
</gene>
<evidence type="ECO:0000256" key="6">
    <source>
        <dbReference type="ARBA" id="ARBA00022840"/>
    </source>
</evidence>
<name>A0A7S2P5Z0_9DINO</name>
<evidence type="ECO:0000256" key="3">
    <source>
        <dbReference type="ARBA" id="ARBA00022679"/>
    </source>
</evidence>
<feature type="binding site" evidence="11">
    <location>
        <position position="103"/>
    </location>
    <ligand>
        <name>ATP</name>
        <dbReference type="ChEBI" id="CHEBI:30616"/>
    </ligand>
</feature>
<feature type="region of interest" description="Disordered" evidence="12">
    <location>
        <begin position="366"/>
        <end position="389"/>
    </location>
</feature>
<dbReference type="InterPro" id="IPR017441">
    <property type="entry name" value="Protein_kinase_ATP_BS"/>
</dbReference>
<organism evidence="14">
    <name type="scientific">Zooxanthella nutricula</name>
    <dbReference type="NCBI Taxonomy" id="1333877"/>
    <lineage>
        <taxon>Eukaryota</taxon>
        <taxon>Sar</taxon>
        <taxon>Alveolata</taxon>
        <taxon>Dinophyceae</taxon>
        <taxon>Peridiniales</taxon>
        <taxon>Peridiniales incertae sedis</taxon>
        <taxon>Zooxanthella</taxon>
    </lineage>
</organism>
<dbReference type="GO" id="GO:0004694">
    <property type="term" value="F:eukaryotic translation initiation factor 2alpha kinase activity"/>
    <property type="evidence" value="ECO:0007669"/>
    <property type="project" value="TreeGrafter"/>
</dbReference>
<evidence type="ECO:0000256" key="8">
    <source>
        <dbReference type="ARBA" id="ARBA00037982"/>
    </source>
</evidence>
<dbReference type="SUPFAM" id="SSF56112">
    <property type="entry name" value="Protein kinase-like (PK-like)"/>
    <property type="match status" value="1"/>
</dbReference>
<evidence type="ECO:0000256" key="11">
    <source>
        <dbReference type="PROSITE-ProRule" id="PRU10141"/>
    </source>
</evidence>
<dbReference type="PROSITE" id="PS00108">
    <property type="entry name" value="PROTEIN_KINASE_ST"/>
    <property type="match status" value="1"/>
</dbReference>
<dbReference type="InterPro" id="IPR011009">
    <property type="entry name" value="Kinase-like_dom_sf"/>
</dbReference>
<evidence type="ECO:0000313" key="14">
    <source>
        <dbReference type="EMBL" id="CAD9577807.1"/>
    </source>
</evidence>
<dbReference type="SMART" id="SM00220">
    <property type="entry name" value="S_TKc"/>
    <property type="match status" value="1"/>
</dbReference>
<evidence type="ECO:0000256" key="1">
    <source>
        <dbReference type="ARBA" id="ARBA00012513"/>
    </source>
</evidence>
<comment type="catalytic activity">
    <reaction evidence="10">
        <text>L-seryl-[protein] + ATP = O-phospho-L-seryl-[protein] + ADP + H(+)</text>
        <dbReference type="Rhea" id="RHEA:17989"/>
        <dbReference type="Rhea" id="RHEA-COMP:9863"/>
        <dbReference type="Rhea" id="RHEA-COMP:11604"/>
        <dbReference type="ChEBI" id="CHEBI:15378"/>
        <dbReference type="ChEBI" id="CHEBI:29999"/>
        <dbReference type="ChEBI" id="CHEBI:30616"/>
        <dbReference type="ChEBI" id="CHEBI:83421"/>
        <dbReference type="ChEBI" id="CHEBI:456216"/>
        <dbReference type="EC" id="2.7.11.1"/>
    </reaction>
    <physiologicalReaction direction="left-to-right" evidence="10">
        <dbReference type="Rhea" id="RHEA:17990"/>
    </physiologicalReaction>
</comment>
<dbReference type="PROSITE" id="PS00107">
    <property type="entry name" value="PROTEIN_KINASE_ATP"/>
    <property type="match status" value="1"/>
</dbReference>
<dbReference type="GO" id="GO:0005524">
    <property type="term" value="F:ATP binding"/>
    <property type="evidence" value="ECO:0007669"/>
    <property type="project" value="UniProtKB-UniRule"/>
</dbReference>
<keyword evidence="4 11" id="KW-0547">Nucleotide-binding</keyword>
<dbReference type="Gene3D" id="3.30.200.20">
    <property type="entry name" value="Phosphorylase Kinase, domain 1"/>
    <property type="match status" value="1"/>
</dbReference>
<dbReference type="InterPro" id="IPR008271">
    <property type="entry name" value="Ser/Thr_kinase_AS"/>
</dbReference>
<dbReference type="Pfam" id="PF00069">
    <property type="entry name" value="Pkinase"/>
    <property type="match status" value="1"/>
</dbReference>
<dbReference type="Gene3D" id="1.10.510.10">
    <property type="entry name" value="Transferase(Phosphotransferase) domain 1"/>
    <property type="match status" value="1"/>
</dbReference>
<dbReference type="EMBL" id="HBGW01047848">
    <property type="protein sequence ID" value="CAD9577807.1"/>
    <property type="molecule type" value="Transcribed_RNA"/>
</dbReference>
<evidence type="ECO:0000256" key="9">
    <source>
        <dbReference type="ARBA" id="ARBA00048659"/>
    </source>
</evidence>
<evidence type="ECO:0000256" key="10">
    <source>
        <dbReference type="ARBA" id="ARBA00048977"/>
    </source>
</evidence>
<keyword evidence="2" id="KW-0723">Serine/threonine-protein kinase</keyword>
<dbReference type="GO" id="GO:0005634">
    <property type="term" value="C:nucleus"/>
    <property type="evidence" value="ECO:0007669"/>
    <property type="project" value="TreeGrafter"/>
</dbReference>
<dbReference type="GO" id="GO:0017148">
    <property type="term" value="P:negative regulation of translation"/>
    <property type="evidence" value="ECO:0007669"/>
    <property type="project" value="UniProtKB-KW"/>
</dbReference>
<keyword evidence="6 11" id="KW-0067">ATP-binding</keyword>
<comment type="similarity">
    <text evidence="8">Belongs to the protein kinase superfamily. Ser/Thr protein kinase family. GCN2 subfamily.</text>
</comment>
<accession>A0A7S2P5Z0</accession>
<evidence type="ECO:0000259" key="13">
    <source>
        <dbReference type="PROSITE" id="PS50011"/>
    </source>
</evidence>
<sequence length="530" mass="56951">MAQGLGSKGVPPCGCRFRGAPARPHRLQAPPARQSMSARGGDACASGSATPDAAPPADTPLARSLQRGHFTQTFGQWEHLGSGGYGMVVKAWHIVEEKWYAVKLIPARVRACETIEDNYEAWSGPEVFRQLKALRSPHVMRYIQYWSELPEDLPAGLDRSPALRPAAAQVRSSRRFKTMTSVASLTGCSTVESDGGFEWASPAAGDSQRPSQSEETTASAVTNSTSSAKAPLHQVVIVEQMEYCEGVTLATWLSQPKLRSGLSEATRQGMLELFAQVMKGLADLHDFGIVHCDVKPSNIMVTMPGSQIKFFDFGSARVRSKAVQRQGSRAPLSPSDQEGSCTALGTPGYAPPEHCMFPAAPPFLRQLSDTSTTQGSDREGHAASSEGRAKVAGPGADIFSAGIVLMEMLMVTIMQGPAWSTAMERAAALAQVRTGRGGALPLAVLRDSGTDGWLRQLVLRMVVWDAEVRPSAWEVLDELDAGFLTAWRHNPNVGMSHPRSPQLAAMSCAPAAAHNPYIGYFLDHRRSGGT</sequence>
<keyword evidence="7" id="KW-0652">Protein synthesis inhibitor</keyword>
<dbReference type="EC" id="2.7.11.1" evidence="1"/>
<reference evidence="14" key="1">
    <citation type="submission" date="2021-01" db="EMBL/GenBank/DDBJ databases">
        <authorList>
            <person name="Corre E."/>
            <person name="Pelletier E."/>
            <person name="Niang G."/>
            <person name="Scheremetjew M."/>
            <person name="Finn R."/>
            <person name="Kale V."/>
            <person name="Holt S."/>
            <person name="Cochrane G."/>
            <person name="Meng A."/>
            <person name="Brown T."/>
            <person name="Cohen L."/>
        </authorList>
    </citation>
    <scope>NUCLEOTIDE SEQUENCE</scope>
    <source>
        <strain evidence="14">RCC3387</strain>
    </source>
</reference>
<dbReference type="GO" id="GO:0005737">
    <property type="term" value="C:cytoplasm"/>
    <property type="evidence" value="ECO:0007669"/>
    <property type="project" value="TreeGrafter"/>
</dbReference>
<dbReference type="PROSITE" id="PS50011">
    <property type="entry name" value="PROTEIN_KINASE_DOM"/>
    <property type="match status" value="1"/>
</dbReference>
<feature type="compositionally biased region" description="Low complexity" evidence="12">
    <location>
        <begin position="216"/>
        <end position="225"/>
    </location>
</feature>
<evidence type="ECO:0000256" key="12">
    <source>
        <dbReference type="SAM" id="MobiDB-lite"/>
    </source>
</evidence>
<feature type="region of interest" description="Disordered" evidence="12">
    <location>
        <begin position="199"/>
        <end position="225"/>
    </location>
</feature>
<keyword evidence="5" id="KW-0418">Kinase</keyword>
<protein>
    <recommendedName>
        <fullName evidence="1">non-specific serine/threonine protein kinase</fullName>
        <ecNumber evidence="1">2.7.11.1</ecNumber>
    </recommendedName>
</protein>
<dbReference type="PANTHER" id="PTHR11042">
    <property type="entry name" value="EUKARYOTIC TRANSLATION INITIATION FACTOR 2-ALPHA KINASE EIF2-ALPHA KINASE -RELATED"/>
    <property type="match status" value="1"/>
</dbReference>
<dbReference type="AlphaFoldDB" id="A0A7S2P5Z0"/>
<proteinExistence type="inferred from homology"/>
<evidence type="ECO:0000256" key="4">
    <source>
        <dbReference type="ARBA" id="ARBA00022741"/>
    </source>
</evidence>